<keyword evidence="1 4" id="KW-0349">Heme</keyword>
<dbReference type="Pfam" id="PF00034">
    <property type="entry name" value="Cytochrom_C"/>
    <property type="match status" value="1"/>
</dbReference>
<feature type="signal peptide" evidence="5">
    <location>
        <begin position="1"/>
        <end position="21"/>
    </location>
</feature>
<keyword evidence="8" id="KW-1185">Reference proteome</keyword>
<reference evidence="7 8" key="1">
    <citation type="submission" date="2018-03" db="EMBL/GenBank/DDBJ databases">
        <title>Genomic Encyclopedia of Type Strains, Phase III (KMG-III): the genomes of soil and plant-associated and newly described type strains.</title>
        <authorList>
            <person name="Whitman W."/>
        </authorList>
    </citation>
    <scope>NUCLEOTIDE SEQUENCE [LARGE SCALE GENOMIC DNA]</scope>
    <source>
        <strain evidence="7 8">CGMCC 1.12700</strain>
    </source>
</reference>
<dbReference type="PROSITE" id="PS51007">
    <property type="entry name" value="CYTC"/>
    <property type="match status" value="1"/>
</dbReference>
<dbReference type="InterPro" id="IPR036909">
    <property type="entry name" value="Cyt_c-like_dom_sf"/>
</dbReference>
<feature type="chain" id="PRO_5015124681" evidence="5">
    <location>
        <begin position="22"/>
        <end position="507"/>
    </location>
</feature>
<evidence type="ECO:0000313" key="8">
    <source>
        <dbReference type="Proteomes" id="UP000240572"/>
    </source>
</evidence>
<feature type="domain" description="Cytochrome c" evidence="6">
    <location>
        <begin position="160"/>
        <end position="252"/>
    </location>
</feature>
<comment type="caution">
    <text evidence="7">The sequence shown here is derived from an EMBL/GenBank/DDBJ whole genome shotgun (WGS) entry which is preliminary data.</text>
</comment>
<accession>A0A2P8D9R9</accession>
<evidence type="ECO:0000256" key="5">
    <source>
        <dbReference type="SAM" id="SignalP"/>
    </source>
</evidence>
<dbReference type="PROSITE" id="PS51257">
    <property type="entry name" value="PROKAR_LIPOPROTEIN"/>
    <property type="match status" value="1"/>
</dbReference>
<gene>
    <name evidence="7" type="ORF">B0I18_10170</name>
</gene>
<evidence type="ECO:0000259" key="6">
    <source>
        <dbReference type="PROSITE" id="PS51007"/>
    </source>
</evidence>
<dbReference type="GO" id="GO:0046872">
    <property type="term" value="F:metal ion binding"/>
    <property type="evidence" value="ECO:0007669"/>
    <property type="project" value="UniProtKB-KW"/>
</dbReference>
<dbReference type="GO" id="GO:0009055">
    <property type="term" value="F:electron transfer activity"/>
    <property type="evidence" value="ECO:0007669"/>
    <property type="project" value="InterPro"/>
</dbReference>
<dbReference type="AlphaFoldDB" id="A0A2P8D9R9"/>
<dbReference type="EMBL" id="PYGD01000001">
    <property type="protein sequence ID" value="PSK93921.1"/>
    <property type="molecule type" value="Genomic_DNA"/>
</dbReference>
<evidence type="ECO:0000256" key="1">
    <source>
        <dbReference type="ARBA" id="ARBA00022617"/>
    </source>
</evidence>
<dbReference type="InterPro" id="IPR009056">
    <property type="entry name" value="Cyt_c-like_dom"/>
</dbReference>
<keyword evidence="2 4" id="KW-0479">Metal-binding</keyword>
<dbReference type="GO" id="GO:0020037">
    <property type="term" value="F:heme binding"/>
    <property type="evidence" value="ECO:0007669"/>
    <property type="project" value="InterPro"/>
</dbReference>
<keyword evidence="3 4" id="KW-0408">Iron</keyword>
<name>A0A2P8D9R9_9BACT</name>
<keyword evidence="5" id="KW-0732">Signal</keyword>
<proteinExistence type="predicted"/>
<dbReference type="Proteomes" id="UP000240572">
    <property type="component" value="Unassembled WGS sequence"/>
</dbReference>
<evidence type="ECO:0000313" key="7">
    <source>
        <dbReference type="EMBL" id="PSK93921.1"/>
    </source>
</evidence>
<evidence type="ECO:0000256" key="3">
    <source>
        <dbReference type="ARBA" id="ARBA00023004"/>
    </source>
</evidence>
<dbReference type="SUPFAM" id="SSF46626">
    <property type="entry name" value="Cytochrome c"/>
    <property type="match status" value="1"/>
</dbReference>
<protein>
    <submittedName>
        <fullName evidence="7">Mono/diheme cytochrome c family protein</fullName>
    </submittedName>
</protein>
<evidence type="ECO:0000256" key="2">
    <source>
        <dbReference type="ARBA" id="ARBA00022723"/>
    </source>
</evidence>
<organism evidence="7 8">
    <name type="scientific">Taibaiella chishuiensis</name>
    <dbReference type="NCBI Taxonomy" id="1434707"/>
    <lineage>
        <taxon>Bacteria</taxon>
        <taxon>Pseudomonadati</taxon>
        <taxon>Bacteroidota</taxon>
        <taxon>Chitinophagia</taxon>
        <taxon>Chitinophagales</taxon>
        <taxon>Chitinophagaceae</taxon>
        <taxon>Taibaiella</taxon>
    </lineage>
</organism>
<dbReference type="RefSeq" id="WP_181358272.1">
    <property type="nucleotide sequence ID" value="NZ_PYGD01000001.1"/>
</dbReference>
<sequence>MNKSLLWLLCCCLLLSCNDQGELLLQYFNTGNLPATYFTIDTNRDTLLTTARGAVIRIPKGAIKGKSSQVRLAIKEAYDASEIMLAGLHTRSNGKLLSSGGMISIQAADGDAEIVQPVGVSLPSNNYEADMKLFRGEWDKDSMINWTDPQPLIPDQPLIDRLARGKMVFNTNCAPCHHPTKDATGPPLVFLSQRRSKEWTLGFIYNSAAMIASGDPLANCIYNKWNKTAMTAFPALTHEELDDMFRYLDQVSKNLNPADYPDVAAGLDSCRAYYNARAALERRRNAQIEDNGPDMKHVFLDTGTHPFDAPENLVAPKRANSVQYSFTITTFGWYNIDAFAMNLPGFEPANLKVSLAGVHTGHTNIWLVIPSAKVCVDGGLLKGEDKVYGFYTDDGQLSLPLGKQAYVLAFTEKDGQILFGRTAFTTAKNNELQLVPAPASRENMKQMIDYMDLQDLSVTVAPAKNIDTLQRIEAQLKAIEQLKPKGQRCDCLPYDPAAYPNAAGNAF</sequence>
<evidence type="ECO:0000256" key="4">
    <source>
        <dbReference type="PROSITE-ProRule" id="PRU00433"/>
    </source>
</evidence>
<dbReference type="Gene3D" id="1.10.760.10">
    <property type="entry name" value="Cytochrome c-like domain"/>
    <property type="match status" value="1"/>
</dbReference>